<feature type="compositionally biased region" description="Basic and acidic residues" evidence="1">
    <location>
        <begin position="1"/>
        <end position="16"/>
    </location>
</feature>
<keyword evidence="3" id="KW-1185">Reference proteome</keyword>
<dbReference type="OrthoDB" id="249783at2759"/>
<feature type="region of interest" description="Disordered" evidence="1">
    <location>
        <begin position="880"/>
        <end position="960"/>
    </location>
</feature>
<feature type="region of interest" description="Disordered" evidence="1">
    <location>
        <begin position="108"/>
        <end position="140"/>
    </location>
</feature>
<proteinExistence type="predicted"/>
<feature type="region of interest" description="Disordered" evidence="1">
    <location>
        <begin position="1240"/>
        <end position="1275"/>
    </location>
</feature>
<evidence type="ECO:0000313" key="2">
    <source>
        <dbReference type="EMBL" id="CUG93642.1"/>
    </source>
</evidence>
<accession>A0A0S4JQ40</accession>
<dbReference type="EMBL" id="CYKH01002176">
    <property type="protein sequence ID" value="CUG93642.1"/>
    <property type="molecule type" value="Genomic_DNA"/>
</dbReference>
<dbReference type="Proteomes" id="UP000051952">
    <property type="component" value="Unassembled WGS sequence"/>
</dbReference>
<feature type="compositionally biased region" description="Polar residues" evidence="1">
    <location>
        <begin position="880"/>
        <end position="894"/>
    </location>
</feature>
<dbReference type="VEuPathDB" id="TriTrypDB:BSAL_43945"/>
<feature type="compositionally biased region" description="Low complexity" evidence="1">
    <location>
        <begin position="926"/>
        <end position="960"/>
    </location>
</feature>
<gene>
    <name evidence="2" type="ORF">BSAL_43945</name>
</gene>
<evidence type="ECO:0000313" key="3">
    <source>
        <dbReference type="Proteomes" id="UP000051952"/>
    </source>
</evidence>
<feature type="compositionally biased region" description="Low complexity" evidence="1">
    <location>
        <begin position="1252"/>
        <end position="1270"/>
    </location>
</feature>
<dbReference type="SUPFAM" id="SSF48371">
    <property type="entry name" value="ARM repeat"/>
    <property type="match status" value="1"/>
</dbReference>
<protein>
    <submittedName>
        <fullName evidence="2">Uncharacterized protein</fullName>
    </submittedName>
</protein>
<name>A0A0S4JQ40_BODSA</name>
<feature type="compositionally biased region" description="Low complexity" evidence="1">
    <location>
        <begin position="73"/>
        <end position="89"/>
    </location>
</feature>
<feature type="compositionally biased region" description="Basic residues" evidence="1">
    <location>
        <begin position="36"/>
        <end position="49"/>
    </location>
</feature>
<sequence>MLSEVRRLLEETDDRGISPVPFSKVADDSPPSLSSARHHQHVHQQHLHHRYTDPTTPLYGGAGRPVIGESGASPIPLSSPSRRQSSLSPNAAGYNFQQMITSHIVTRTTTSNTTGAEQRPSSRSVTAESPASQKKSAAMNSVSDLEEEIKIVEMIFTTLSSSLAYYEHGATSSLASTYSPSGEIATPSDAKNFISHFNAVITYAVAHSGLQERASTFGAHGAFSAEAALVRLVFDCPYDVIQILTNLVQSAYRSAFVPPRSGHHIPLQEEHKNLTGAQNLSGKWNHSRATTTSGGFQASSVVSVAEEFVALRLAAIDALKQLLNVAIEASTRKRPSAASVAISGAKKTTSLSVLDMLQTSFSRCGTIKVLLDVVLLPTAPEVLRVAAVETIFVFTMRCVPTSHSNDDSVRNQKNNDAPAQLKNSALQSLLTTSFDALLKAAAMDASDKVRCYTAAIIRQLISLFPRHSQVVKSVPVLLRLMAQETQLDVVALCAASIDMIVRRAALELDHAAVTGGIQNVVDTSCQLLEKSCGSFPVVLRLQPAASASSYVNDQHQYSSSILKQSATSEEDDQQFDVLESLAGLLHACVLFALSAVSADLQSVFRGMLMQGAVPRLAKICRVQHIGCARVSAACLSLMVLRAPPSFAIPLALAEPKAAVHIVHSVVSKSMPAGPISLEEDEALRQSTALFLFDIAVSVAASIVFSPLARAHWRKLLSELPTWETPFVQRLSGTLSSAELSLFTDMIIQDECGVSLNDVAAVDWDDDTHPSPHSIQCLLDAQEVRRTAKNGSSLVASLSHWRSVEQARRRPDTKRGYLCFVVFGYAFLVLGDPVPIGPTVVTLEAGAWSKQGRGESLQDLRANEREEVGDKALFTQHETVEQQQRNVTGHQNNSLYRPLFPHVGSPAPSNNEQQSRSTPQQRHAPRTTHPATMPTATATVAPPSRREAAAAAASSRAVPQQPQDDAYRHLYKEFQAALELTIFLSTHYHRNRLTPGEITGNIRGPAAPPSVVSRVVSNKTNPYANKAPIANGDRAQQMRAWTSSVVEEGDLFFFYIPLSALSVNVVEAVIGKARKHQTVAKKNFLITPQNQKERRWFLLDMHTAIMPKLIVLLQSLKKLIAVHTEESVRNALQVLPSIHMRRGNGIPPAGSAVNDTAMLEGQNNNNNKIVDKAITCSNLRSVCDFALQTFSIRMTSSAVDDIIGSFAGAGGNGSGGMMASSFFAPLFPPNAQNSAFLVEAEGGGGGSGHQHQHQQQLFQVSSRGNSSSAPSAYDDDDDIDEMALFQEAPPPQRQQHVRSDAVTSAAASGAYSIRRLSTIGGKPAAAVGGGNRPTTVVAATAYGEENDDDDDSFELMKL</sequence>
<dbReference type="InterPro" id="IPR016024">
    <property type="entry name" value="ARM-type_fold"/>
</dbReference>
<evidence type="ECO:0000256" key="1">
    <source>
        <dbReference type="SAM" id="MobiDB-lite"/>
    </source>
</evidence>
<organism evidence="2 3">
    <name type="scientific">Bodo saltans</name>
    <name type="common">Flagellated protozoan</name>
    <dbReference type="NCBI Taxonomy" id="75058"/>
    <lineage>
        <taxon>Eukaryota</taxon>
        <taxon>Discoba</taxon>
        <taxon>Euglenozoa</taxon>
        <taxon>Kinetoplastea</taxon>
        <taxon>Metakinetoplastina</taxon>
        <taxon>Eubodonida</taxon>
        <taxon>Bodonidae</taxon>
        <taxon>Bodo</taxon>
    </lineage>
</organism>
<feature type="compositionally biased region" description="Polar residues" evidence="1">
    <location>
        <begin position="906"/>
        <end position="920"/>
    </location>
</feature>
<reference evidence="3" key="1">
    <citation type="submission" date="2015-09" db="EMBL/GenBank/DDBJ databases">
        <authorList>
            <consortium name="Pathogen Informatics"/>
        </authorList>
    </citation>
    <scope>NUCLEOTIDE SEQUENCE [LARGE SCALE GENOMIC DNA]</scope>
    <source>
        <strain evidence="3">Lake Konstanz</strain>
    </source>
</reference>
<feature type="region of interest" description="Disordered" evidence="1">
    <location>
        <begin position="1"/>
        <end position="89"/>
    </location>
</feature>